<feature type="transmembrane region" description="Helical" evidence="10">
    <location>
        <begin position="119"/>
        <end position="147"/>
    </location>
</feature>
<dbReference type="AlphaFoldDB" id="A0A1Z9Z2S6"/>
<feature type="transmembrane region" description="Helical" evidence="10">
    <location>
        <begin position="66"/>
        <end position="83"/>
    </location>
</feature>
<keyword evidence="5" id="KW-0378">Hydrolase</keyword>
<accession>A0A1Z9Z2S6</accession>
<evidence type="ECO:0000313" key="13">
    <source>
        <dbReference type="Proteomes" id="UP000196536"/>
    </source>
</evidence>
<dbReference type="SUPFAM" id="SSF48317">
    <property type="entry name" value="Acid phosphatase/Vanadium-dependent haloperoxidase"/>
    <property type="match status" value="1"/>
</dbReference>
<name>A0A1Z9Z2S6_9GAMM</name>
<feature type="domain" description="Phosphatidic acid phosphatase type 2/haloperoxidase" evidence="11">
    <location>
        <begin position="64"/>
        <end position="174"/>
    </location>
</feature>
<evidence type="ECO:0000256" key="4">
    <source>
        <dbReference type="ARBA" id="ARBA00022692"/>
    </source>
</evidence>
<organism evidence="12 13">
    <name type="scientific">Acinetobacter populi</name>
    <dbReference type="NCBI Taxonomy" id="1582270"/>
    <lineage>
        <taxon>Bacteria</taxon>
        <taxon>Pseudomonadati</taxon>
        <taxon>Pseudomonadota</taxon>
        <taxon>Gammaproteobacteria</taxon>
        <taxon>Moraxellales</taxon>
        <taxon>Moraxellaceae</taxon>
        <taxon>Acinetobacter</taxon>
    </lineage>
</organism>
<evidence type="ECO:0000256" key="6">
    <source>
        <dbReference type="ARBA" id="ARBA00022989"/>
    </source>
</evidence>
<dbReference type="PANTHER" id="PTHR14969:SF62">
    <property type="entry name" value="DECAPRENYLPHOSPHORYL-5-PHOSPHORIBOSE PHOSPHATASE RV3807C-RELATED"/>
    <property type="match status" value="1"/>
</dbReference>
<keyword evidence="6 10" id="KW-1133">Transmembrane helix</keyword>
<evidence type="ECO:0000313" key="12">
    <source>
        <dbReference type="EMBL" id="OUY08764.1"/>
    </source>
</evidence>
<evidence type="ECO:0000256" key="9">
    <source>
        <dbReference type="ARBA" id="ARBA00047594"/>
    </source>
</evidence>
<dbReference type="Pfam" id="PF01569">
    <property type="entry name" value="PAP2"/>
    <property type="match status" value="1"/>
</dbReference>
<keyword evidence="13" id="KW-1185">Reference proteome</keyword>
<dbReference type="RefSeq" id="WP_087619426.1">
    <property type="nucleotide sequence ID" value="NZ_JAKVJF010000017.1"/>
</dbReference>
<dbReference type="GO" id="GO:0050380">
    <property type="term" value="F:undecaprenyl-diphosphatase activity"/>
    <property type="evidence" value="ECO:0007669"/>
    <property type="project" value="UniProtKB-EC"/>
</dbReference>
<keyword evidence="7 10" id="KW-0472">Membrane</keyword>
<evidence type="ECO:0000256" key="1">
    <source>
        <dbReference type="ARBA" id="ARBA00004651"/>
    </source>
</evidence>
<evidence type="ECO:0000256" key="7">
    <source>
        <dbReference type="ARBA" id="ARBA00023136"/>
    </source>
</evidence>
<dbReference type="EC" id="3.6.1.27" evidence="2"/>
<evidence type="ECO:0000259" key="11">
    <source>
        <dbReference type="SMART" id="SM00014"/>
    </source>
</evidence>
<dbReference type="Proteomes" id="UP000196536">
    <property type="component" value="Unassembled WGS sequence"/>
</dbReference>
<dbReference type="PANTHER" id="PTHR14969">
    <property type="entry name" value="SPHINGOSINE-1-PHOSPHATE PHOSPHOHYDROLASE"/>
    <property type="match status" value="1"/>
</dbReference>
<feature type="transmembrane region" description="Helical" evidence="10">
    <location>
        <begin position="44"/>
        <end position="60"/>
    </location>
</feature>
<evidence type="ECO:0000256" key="3">
    <source>
        <dbReference type="ARBA" id="ARBA00022475"/>
    </source>
</evidence>
<comment type="caution">
    <text evidence="12">The sequence shown here is derived from an EMBL/GenBank/DDBJ whole genome shotgun (WGS) entry which is preliminary data.</text>
</comment>
<protein>
    <recommendedName>
        <fullName evidence="2">undecaprenyl-diphosphate phosphatase</fullName>
        <ecNumber evidence="2">3.6.1.27</ecNumber>
    </recommendedName>
    <alternativeName>
        <fullName evidence="8">Undecaprenyl pyrophosphate phosphatase</fullName>
    </alternativeName>
</protein>
<gene>
    <name evidence="12" type="ORF">CAP51_03885</name>
</gene>
<evidence type="ECO:0000256" key="2">
    <source>
        <dbReference type="ARBA" id="ARBA00012374"/>
    </source>
</evidence>
<keyword evidence="3" id="KW-1003">Cell membrane</keyword>
<dbReference type="CDD" id="cd01610">
    <property type="entry name" value="PAP2_like"/>
    <property type="match status" value="1"/>
</dbReference>
<dbReference type="GO" id="GO:0005886">
    <property type="term" value="C:plasma membrane"/>
    <property type="evidence" value="ECO:0007669"/>
    <property type="project" value="UniProtKB-SubCell"/>
</dbReference>
<evidence type="ECO:0000256" key="10">
    <source>
        <dbReference type="SAM" id="Phobius"/>
    </source>
</evidence>
<dbReference type="EMBL" id="NEXX01000001">
    <property type="protein sequence ID" value="OUY08764.1"/>
    <property type="molecule type" value="Genomic_DNA"/>
</dbReference>
<keyword evidence="4 10" id="KW-0812">Transmembrane</keyword>
<proteinExistence type="predicted"/>
<evidence type="ECO:0000256" key="5">
    <source>
        <dbReference type="ARBA" id="ARBA00022801"/>
    </source>
</evidence>
<dbReference type="InterPro" id="IPR036938">
    <property type="entry name" value="PAP2/HPO_sf"/>
</dbReference>
<dbReference type="InterPro" id="IPR000326">
    <property type="entry name" value="PAP2/HPO"/>
</dbReference>
<dbReference type="Gene3D" id="1.20.144.10">
    <property type="entry name" value="Phosphatidic acid phosphatase type 2/haloperoxidase"/>
    <property type="match status" value="1"/>
</dbReference>
<feature type="transmembrane region" description="Helical" evidence="10">
    <location>
        <begin position="159"/>
        <end position="183"/>
    </location>
</feature>
<reference evidence="12 13" key="1">
    <citation type="submission" date="2017-05" db="EMBL/GenBank/DDBJ databases">
        <title>Acinetobacter populi ANC 5415 (= PBJ7), whole genome shotgun sequencing project.</title>
        <authorList>
            <person name="Nemec A."/>
            <person name="Radolfova-Krizova L."/>
        </authorList>
    </citation>
    <scope>NUCLEOTIDE SEQUENCE [LARGE SCALE GENOMIC DNA]</scope>
    <source>
        <strain evidence="12 13">PBJ7</strain>
    </source>
</reference>
<dbReference type="SMART" id="SM00014">
    <property type="entry name" value="acidPPc"/>
    <property type="match status" value="1"/>
</dbReference>
<dbReference type="OrthoDB" id="9780507at2"/>
<sequence>MSRIKIAHKTILDWDLRSCVYLNHWSENPNIALFFRTISRLGDGLFWGTMLGIVWFMQGISYFFQVMYLIAASSVGTLIYKVLKRHTVRPRPYQVHQVIILGERPLDHFSFPSGHTLHAVMITTILGSIMPILLLIMLPFTLLIALSRMILGLHYPTDVIVGATIGVVVASLTLWLAPVFNIIL</sequence>
<comment type="catalytic activity">
    <reaction evidence="9">
        <text>di-trans,octa-cis-undecaprenyl diphosphate + H2O = di-trans,octa-cis-undecaprenyl phosphate + phosphate + H(+)</text>
        <dbReference type="Rhea" id="RHEA:28094"/>
        <dbReference type="ChEBI" id="CHEBI:15377"/>
        <dbReference type="ChEBI" id="CHEBI:15378"/>
        <dbReference type="ChEBI" id="CHEBI:43474"/>
        <dbReference type="ChEBI" id="CHEBI:58405"/>
        <dbReference type="ChEBI" id="CHEBI:60392"/>
        <dbReference type="EC" id="3.6.1.27"/>
    </reaction>
</comment>
<comment type="subcellular location">
    <subcellularLocation>
        <location evidence="1">Cell membrane</location>
        <topology evidence="1">Multi-pass membrane protein</topology>
    </subcellularLocation>
</comment>
<evidence type="ECO:0000256" key="8">
    <source>
        <dbReference type="ARBA" id="ARBA00032707"/>
    </source>
</evidence>